<comment type="similarity">
    <text evidence="2">Belongs to the binding-protein-dependent transport system permease family. FecCD subfamily.</text>
</comment>
<feature type="transmembrane region" description="Helical" evidence="8">
    <location>
        <begin position="122"/>
        <end position="143"/>
    </location>
</feature>
<keyword evidence="3" id="KW-0813">Transport</keyword>
<evidence type="ECO:0000256" key="6">
    <source>
        <dbReference type="ARBA" id="ARBA00022989"/>
    </source>
</evidence>
<feature type="transmembrane region" description="Helical" evidence="8">
    <location>
        <begin position="96"/>
        <end position="116"/>
    </location>
</feature>
<dbReference type="PANTHER" id="PTHR30472:SF1">
    <property type="entry name" value="FE(3+) DICITRATE TRANSPORT SYSTEM PERMEASE PROTEIN FECC-RELATED"/>
    <property type="match status" value="1"/>
</dbReference>
<protein>
    <submittedName>
        <fullName evidence="9">Iron chelate uptake ABC transporter family permease subunit</fullName>
    </submittedName>
</protein>
<dbReference type="GO" id="GO:0022857">
    <property type="term" value="F:transmembrane transporter activity"/>
    <property type="evidence" value="ECO:0007669"/>
    <property type="project" value="InterPro"/>
</dbReference>
<accession>A0AAF0HFR3</accession>
<feature type="transmembrane region" description="Helical" evidence="8">
    <location>
        <begin position="204"/>
        <end position="223"/>
    </location>
</feature>
<organism evidence="9 10">
    <name type="scientific">Agrobacterium larrymoorei</name>
    <dbReference type="NCBI Taxonomy" id="160699"/>
    <lineage>
        <taxon>Bacteria</taxon>
        <taxon>Pseudomonadati</taxon>
        <taxon>Pseudomonadota</taxon>
        <taxon>Alphaproteobacteria</taxon>
        <taxon>Hyphomicrobiales</taxon>
        <taxon>Rhizobiaceae</taxon>
        <taxon>Rhizobium/Agrobacterium group</taxon>
        <taxon>Agrobacterium</taxon>
    </lineage>
</organism>
<dbReference type="Gene3D" id="1.10.3470.10">
    <property type="entry name" value="ABC transporter involved in vitamin B12 uptake, BtuC"/>
    <property type="match status" value="1"/>
</dbReference>
<evidence type="ECO:0000256" key="2">
    <source>
        <dbReference type="ARBA" id="ARBA00007935"/>
    </source>
</evidence>
<dbReference type="SUPFAM" id="SSF81345">
    <property type="entry name" value="ABC transporter involved in vitamin B12 uptake, BtuC"/>
    <property type="match status" value="1"/>
</dbReference>
<keyword evidence="5 8" id="KW-0812">Transmembrane</keyword>
<keyword evidence="4" id="KW-1003">Cell membrane</keyword>
<dbReference type="CDD" id="cd06550">
    <property type="entry name" value="TM_ABC_iron-siderophores_like"/>
    <property type="match status" value="1"/>
</dbReference>
<feature type="transmembrane region" description="Helical" evidence="8">
    <location>
        <begin position="313"/>
        <end position="331"/>
    </location>
</feature>
<dbReference type="RefSeq" id="WP_137395829.1">
    <property type="nucleotide sequence ID" value="NZ_CP124735.1"/>
</dbReference>
<geneLocation type="plasmid" evidence="9 10">
    <name>pAlCFBP5477</name>
</geneLocation>
<evidence type="ECO:0000313" key="10">
    <source>
        <dbReference type="Proteomes" id="UP000298664"/>
    </source>
</evidence>
<keyword evidence="6 8" id="KW-1133">Transmembrane helix</keyword>
<dbReference type="AlphaFoldDB" id="A0AAF0HFR3"/>
<dbReference type="GO" id="GO:0033214">
    <property type="term" value="P:siderophore-iron import into cell"/>
    <property type="evidence" value="ECO:0007669"/>
    <property type="project" value="TreeGrafter"/>
</dbReference>
<proteinExistence type="inferred from homology"/>
<gene>
    <name evidence="9" type="ORF">CFBP5477_021745</name>
</gene>
<feature type="transmembrane region" description="Helical" evidence="8">
    <location>
        <begin position="67"/>
        <end position="84"/>
    </location>
</feature>
<evidence type="ECO:0000256" key="3">
    <source>
        <dbReference type="ARBA" id="ARBA00022448"/>
    </source>
</evidence>
<evidence type="ECO:0000256" key="8">
    <source>
        <dbReference type="SAM" id="Phobius"/>
    </source>
</evidence>
<feature type="transmembrane region" description="Helical" evidence="8">
    <location>
        <begin position="243"/>
        <end position="270"/>
    </location>
</feature>
<dbReference type="PANTHER" id="PTHR30472">
    <property type="entry name" value="FERRIC ENTEROBACTIN TRANSPORT SYSTEM PERMEASE PROTEIN"/>
    <property type="match status" value="1"/>
</dbReference>
<feature type="transmembrane region" description="Helical" evidence="8">
    <location>
        <begin position="155"/>
        <end position="174"/>
    </location>
</feature>
<dbReference type="InterPro" id="IPR037294">
    <property type="entry name" value="ABC_BtuC-like"/>
</dbReference>
<evidence type="ECO:0000256" key="4">
    <source>
        <dbReference type="ARBA" id="ARBA00022475"/>
    </source>
</evidence>
<evidence type="ECO:0000256" key="7">
    <source>
        <dbReference type="ARBA" id="ARBA00023136"/>
    </source>
</evidence>
<dbReference type="Pfam" id="PF01032">
    <property type="entry name" value="FecCD"/>
    <property type="match status" value="1"/>
</dbReference>
<keyword evidence="7 8" id="KW-0472">Membrane</keyword>
<name>A0AAF0HFR3_9HYPH</name>
<dbReference type="InterPro" id="IPR000522">
    <property type="entry name" value="ABC_transptr_permease_BtuC"/>
</dbReference>
<dbReference type="EMBL" id="CP124735">
    <property type="protein sequence ID" value="WHA44045.1"/>
    <property type="molecule type" value="Genomic_DNA"/>
</dbReference>
<dbReference type="GO" id="GO:0005886">
    <property type="term" value="C:plasma membrane"/>
    <property type="evidence" value="ECO:0007669"/>
    <property type="project" value="UniProtKB-SubCell"/>
</dbReference>
<comment type="subcellular location">
    <subcellularLocation>
        <location evidence="1">Cell membrane</location>
        <topology evidence="1">Multi-pass membrane protein</topology>
    </subcellularLocation>
</comment>
<sequence length="335" mass="33908">MRPPKRLAPTFVIGALSITLTAQFALALWIFSPIAIGWPDIIAAVWPGAGEMSVSAQVIQLVRVPRAIGGIAIGAALALCGLMMQGATRNRLASPTLLGVTSGASLGLAIVSSGVLGASGALSSSAAAVLGGAVAWALVFLLGSAWSIDGSKGRLVLAGMTMAALCAGLTRLVVLLAEERALGVLNWLAGSLGNIRYDDLPLMTGMMVAGLAIGFLVAPKLNLLNLGDETAETLGVRVKTVRIIVFVTGCLIVGATVAVTGPIAFIGLMAPNIARALVGSDYRLLVPTSALAGAILLLGSDIVARGVAYPAEIAAGAVTALIGAPFFLILARRIQ</sequence>
<keyword evidence="9" id="KW-0614">Plasmid</keyword>
<evidence type="ECO:0000256" key="5">
    <source>
        <dbReference type="ARBA" id="ARBA00022692"/>
    </source>
</evidence>
<evidence type="ECO:0000256" key="1">
    <source>
        <dbReference type="ARBA" id="ARBA00004651"/>
    </source>
</evidence>
<dbReference type="Proteomes" id="UP000298664">
    <property type="component" value="Plasmid pAlCFBP5477"/>
</dbReference>
<reference evidence="9" key="1">
    <citation type="submission" date="2023-05" db="EMBL/GenBank/DDBJ databases">
        <title>Complete genome sequence of Agrobacterium larrymoorei CFBP5477.</title>
        <authorList>
            <person name="Yen H.-C."/>
            <person name="Chou L."/>
            <person name="Lin Y.-C."/>
            <person name="Lai E.-M."/>
            <person name="Kuo C.-H."/>
        </authorList>
    </citation>
    <scope>NUCLEOTIDE SEQUENCE</scope>
    <source>
        <strain evidence="9">CFBP5477</strain>
        <plasmid evidence="9">pAlCFBP5477</plasmid>
    </source>
</reference>
<evidence type="ECO:0000313" key="9">
    <source>
        <dbReference type="EMBL" id="WHA44045.1"/>
    </source>
</evidence>
<feature type="transmembrane region" description="Helical" evidence="8">
    <location>
        <begin position="7"/>
        <end position="31"/>
    </location>
</feature>